<dbReference type="InterPro" id="IPR036869">
    <property type="entry name" value="J_dom_sf"/>
</dbReference>
<dbReference type="InterPro" id="IPR001623">
    <property type="entry name" value="DnaJ_domain"/>
</dbReference>
<dbReference type="EMBL" id="CP040098">
    <property type="protein sequence ID" value="QCQ20792.1"/>
    <property type="molecule type" value="Genomic_DNA"/>
</dbReference>
<name>A0A4P8L241_9BACT</name>
<reference evidence="2 3" key="1">
    <citation type="submission" date="2019-05" db="EMBL/GenBank/DDBJ databases">
        <title>The Complete Genome Sequence of the n-alkane-degrading Desulfoglaeba alkanexedens ALDC reveals multiple alkylsuccinate synthase gene clusters.</title>
        <authorList>
            <person name="Callaghan A.V."/>
            <person name="Davidova I.A."/>
            <person name="Duncan K.E."/>
            <person name="Morris B."/>
            <person name="McInerney M.J."/>
        </authorList>
    </citation>
    <scope>NUCLEOTIDE SEQUENCE [LARGE SCALE GENOMIC DNA]</scope>
    <source>
        <strain evidence="2 3">ALDC</strain>
    </source>
</reference>
<dbReference type="CDD" id="cd06257">
    <property type="entry name" value="DnaJ"/>
    <property type="match status" value="1"/>
</dbReference>
<dbReference type="InterPro" id="IPR050817">
    <property type="entry name" value="DjlA_DnaK_co-chaperone"/>
</dbReference>
<evidence type="ECO:0000313" key="3">
    <source>
        <dbReference type="Proteomes" id="UP000298602"/>
    </source>
</evidence>
<protein>
    <submittedName>
        <fullName evidence="2">J domain-containing protein</fullName>
    </submittedName>
</protein>
<reference evidence="2 3" key="2">
    <citation type="submission" date="2019-05" db="EMBL/GenBank/DDBJ databases">
        <authorList>
            <person name="Suflita J.M."/>
            <person name="Marks C.R."/>
        </authorList>
    </citation>
    <scope>NUCLEOTIDE SEQUENCE [LARGE SCALE GENOMIC DNA]</scope>
    <source>
        <strain evidence="2 3">ALDC</strain>
    </source>
</reference>
<evidence type="ECO:0000313" key="2">
    <source>
        <dbReference type="EMBL" id="QCQ20792.1"/>
    </source>
</evidence>
<dbReference type="PANTHER" id="PTHR24074">
    <property type="entry name" value="CO-CHAPERONE PROTEIN DJLA"/>
    <property type="match status" value="1"/>
</dbReference>
<keyword evidence="3" id="KW-1185">Reference proteome</keyword>
<dbReference type="SMART" id="SM00271">
    <property type="entry name" value="DnaJ"/>
    <property type="match status" value="1"/>
</dbReference>
<dbReference type="Proteomes" id="UP000298602">
    <property type="component" value="Chromosome"/>
</dbReference>
<sequence>MARAPSNPLVERLLQAREVLGLPEEASLADVKKAYRSLSLSLHPDRRPPEEREEAEAAMQRVNEAYAVLECFLEHYPVPLHRKALEARVFDPEQWWRERFAGPVAGNDSD</sequence>
<dbReference type="KEGG" id="dax:FDQ92_00360"/>
<dbReference type="OrthoDB" id="5244113at2"/>
<dbReference type="AlphaFoldDB" id="A0A4P8L241"/>
<dbReference type="Pfam" id="PF00226">
    <property type="entry name" value="DnaJ"/>
    <property type="match status" value="1"/>
</dbReference>
<dbReference type="RefSeq" id="WP_137422762.1">
    <property type="nucleotide sequence ID" value="NZ_CP040098.1"/>
</dbReference>
<dbReference type="Gene3D" id="1.10.287.110">
    <property type="entry name" value="DnaJ domain"/>
    <property type="match status" value="1"/>
</dbReference>
<dbReference type="PRINTS" id="PR00625">
    <property type="entry name" value="JDOMAIN"/>
</dbReference>
<evidence type="ECO:0000259" key="1">
    <source>
        <dbReference type="PROSITE" id="PS50076"/>
    </source>
</evidence>
<proteinExistence type="predicted"/>
<gene>
    <name evidence="2" type="ORF">FDQ92_00360</name>
</gene>
<dbReference type="PROSITE" id="PS50076">
    <property type="entry name" value="DNAJ_2"/>
    <property type="match status" value="1"/>
</dbReference>
<dbReference type="SUPFAM" id="SSF46565">
    <property type="entry name" value="Chaperone J-domain"/>
    <property type="match status" value="1"/>
</dbReference>
<organism evidence="2 3">
    <name type="scientific">Desulfoglaeba alkanexedens ALDC</name>
    <dbReference type="NCBI Taxonomy" id="980445"/>
    <lineage>
        <taxon>Bacteria</taxon>
        <taxon>Pseudomonadati</taxon>
        <taxon>Thermodesulfobacteriota</taxon>
        <taxon>Syntrophobacteria</taxon>
        <taxon>Syntrophobacterales</taxon>
        <taxon>Syntrophobacteraceae</taxon>
        <taxon>Desulfoglaeba</taxon>
    </lineage>
</organism>
<feature type="domain" description="J" evidence="1">
    <location>
        <begin position="15"/>
        <end position="89"/>
    </location>
</feature>
<accession>A0A4P8L241</accession>